<dbReference type="EMBL" id="VSSQ01048176">
    <property type="protein sequence ID" value="MPN02222.1"/>
    <property type="molecule type" value="Genomic_DNA"/>
</dbReference>
<feature type="compositionally biased region" description="Basic and acidic residues" evidence="1">
    <location>
        <begin position="79"/>
        <end position="97"/>
    </location>
</feature>
<evidence type="ECO:0000313" key="2">
    <source>
        <dbReference type="EMBL" id="MPN02222.1"/>
    </source>
</evidence>
<reference evidence="2" key="1">
    <citation type="submission" date="2019-08" db="EMBL/GenBank/DDBJ databases">
        <authorList>
            <person name="Kucharzyk K."/>
            <person name="Murdoch R.W."/>
            <person name="Higgins S."/>
            <person name="Loffler F."/>
        </authorList>
    </citation>
    <scope>NUCLEOTIDE SEQUENCE</scope>
</reference>
<accession>A0A645ELR1</accession>
<feature type="region of interest" description="Disordered" evidence="1">
    <location>
        <begin position="73"/>
        <end position="123"/>
    </location>
</feature>
<proteinExistence type="predicted"/>
<name>A0A645ELR1_9ZZZZ</name>
<sequence length="123" mass="13341">MQQTIVNRVVTRAAIPGWSAQARGFGGLQVVAVLQIEPELIGSAEVGSEAMREIGGNAALAVDEFADLLQRQAGSNRESSLRDAQRNQQLFHEDFPGVDRGSNSGTEGGHRTSFNDGRHVRRR</sequence>
<protein>
    <submittedName>
        <fullName evidence="2">Uncharacterized protein</fullName>
    </submittedName>
</protein>
<organism evidence="2">
    <name type="scientific">bioreactor metagenome</name>
    <dbReference type="NCBI Taxonomy" id="1076179"/>
    <lineage>
        <taxon>unclassified sequences</taxon>
        <taxon>metagenomes</taxon>
        <taxon>ecological metagenomes</taxon>
    </lineage>
</organism>
<gene>
    <name evidence="2" type="ORF">SDC9_149436</name>
</gene>
<dbReference type="AlphaFoldDB" id="A0A645ELR1"/>
<evidence type="ECO:0000256" key="1">
    <source>
        <dbReference type="SAM" id="MobiDB-lite"/>
    </source>
</evidence>
<comment type="caution">
    <text evidence="2">The sequence shown here is derived from an EMBL/GenBank/DDBJ whole genome shotgun (WGS) entry which is preliminary data.</text>
</comment>